<dbReference type="EMBL" id="OBEL01000005">
    <property type="protein sequence ID" value="SNZ20772.1"/>
    <property type="molecule type" value="Genomic_DNA"/>
</dbReference>
<sequence length="108" mass="12138">MASIAQSQILAIPYLGDERSHKNDDTARRGREESSNQNNVQQIRASHSSRPWAGNHCHYQAQIIGAELAASHGRHKAQTSPREAARAYGQARRRPTQVSDRPRLRTIM</sequence>
<dbReference type="AlphaFoldDB" id="A0A285PGD5"/>
<protein>
    <submittedName>
        <fullName evidence="2">Uncharacterized protein</fullName>
    </submittedName>
</protein>
<feature type="region of interest" description="Disordered" evidence="1">
    <location>
        <begin position="70"/>
        <end position="108"/>
    </location>
</feature>
<feature type="compositionally biased region" description="Basic and acidic residues" evidence="1">
    <location>
        <begin position="16"/>
        <end position="34"/>
    </location>
</feature>
<feature type="compositionally biased region" description="Polar residues" evidence="1">
    <location>
        <begin position="35"/>
        <end position="49"/>
    </location>
</feature>
<keyword evidence="3" id="KW-1185">Reference proteome</keyword>
<accession>A0A285PGD5</accession>
<proteinExistence type="predicted"/>
<organism evidence="2 3">
    <name type="scientific">Cohaesibacter gelatinilyticus</name>
    <dbReference type="NCBI Taxonomy" id="372072"/>
    <lineage>
        <taxon>Bacteria</taxon>
        <taxon>Pseudomonadati</taxon>
        <taxon>Pseudomonadota</taxon>
        <taxon>Alphaproteobacteria</taxon>
        <taxon>Hyphomicrobiales</taxon>
        <taxon>Cohaesibacteraceae</taxon>
    </lineage>
</organism>
<dbReference type="OrthoDB" id="8456771at2"/>
<reference evidence="2 3" key="1">
    <citation type="submission" date="2017-09" db="EMBL/GenBank/DDBJ databases">
        <authorList>
            <person name="Ehlers B."/>
            <person name="Leendertz F.H."/>
        </authorList>
    </citation>
    <scope>NUCLEOTIDE SEQUENCE [LARGE SCALE GENOMIC DNA]</scope>
    <source>
        <strain evidence="2 3">DSM 18289</strain>
    </source>
</reference>
<dbReference type="Proteomes" id="UP000219439">
    <property type="component" value="Unassembled WGS sequence"/>
</dbReference>
<evidence type="ECO:0000256" key="1">
    <source>
        <dbReference type="SAM" id="MobiDB-lite"/>
    </source>
</evidence>
<gene>
    <name evidence="2" type="ORF">SAMN06265368_3882</name>
</gene>
<evidence type="ECO:0000313" key="2">
    <source>
        <dbReference type="EMBL" id="SNZ20772.1"/>
    </source>
</evidence>
<dbReference type="RefSeq" id="WP_097155126.1">
    <property type="nucleotide sequence ID" value="NZ_OBEL01000005.1"/>
</dbReference>
<name>A0A285PGD5_9HYPH</name>
<evidence type="ECO:0000313" key="3">
    <source>
        <dbReference type="Proteomes" id="UP000219439"/>
    </source>
</evidence>
<feature type="region of interest" description="Disordered" evidence="1">
    <location>
        <begin position="1"/>
        <end position="54"/>
    </location>
</feature>